<comment type="caution">
    <text evidence="2">The sequence shown here is derived from an EMBL/GenBank/DDBJ whole genome shotgun (WGS) entry which is preliminary data.</text>
</comment>
<evidence type="ECO:0000313" key="3">
    <source>
        <dbReference type="Proteomes" id="UP000029843"/>
    </source>
</evidence>
<keyword evidence="1" id="KW-0812">Transmembrane</keyword>
<sequence>MSHHEEDFKDPASFKHLAMILVAMFAMPLLPMVMGWFTLLR</sequence>
<dbReference type="EMBL" id="JQED01000005">
    <property type="protein sequence ID" value="KGJ94461.1"/>
    <property type="molecule type" value="Genomic_DNA"/>
</dbReference>
<dbReference type="PATRIC" id="fig|28229.4.peg.657"/>
<dbReference type="AlphaFoldDB" id="A0A099KV59"/>
<evidence type="ECO:0000313" key="2">
    <source>
        <dbReference type="EMBL" id="KGJ94461.1"/>
    </source>
</evidence>
<dbReference type="Proteomes" id="UP000029843">
    <property type="component" value="Unassembled WGS sequence"/>
</dbReference>
<reference evidence="2 3" key="1">
    <citation type="submission" date="2014-08" db="EMBL/GenBank/DDBJ databases">
        <title>Genomic and Phenotypic Diversity of Colwellia psychrerythraea strains from Disparate Marine Basins.</title>
        <authorList>
            <person name="Techtmann S.M."/>
            <person name="Stelling S.C."/>
            <person name="Utturkar S.M."/>
            <person name="Alshibli N."/>
            <person name="Harris A."/>
            <person name="Brown S.D."/>
            <person name="Hazen T.C."/>
        </authorList>
    </citation>
    <scope>NUCLEOTIDE SEQUENCE [LARGE SCALE GENOMIC DNA]</scope>
    <source>
        <strain evidence="2 3">ND2E</strain>
    </source>
</reference>
<keyword evidence="1" id="KW-0472">Membrane</keyword>
<keyword evidence="1" id="KW-1133">Transmembrane helix</keyword>
<gene>
    <name evidence="2" type="ORF">ND2E_1650</name>
</gene>
<evidence type="ECO:0000256" key="1">
    <source>
        <dbReference type="SAM" id="Phobius"/>
    </source>
</evidence>
<name>A0A099KV59_COLPS</name>
<organism evidence="2 3">
    <name type="scientific">Colwellia psychrerythraea</name>
    <name type="common">Vibrio psychroerythus</name>
    <dbReference type="NCBI Taxonomy" id="28229"/>
    <lineage>
        <taxon>Bacteria</taxon>
        <taxon>Pseudomonadati</taxon>
        <taxon>Pseudomonadota</taxon>
        <taxon>Gammaproteobacteria</taxon>
        <taxon>Alteromonadales</taxon>
        <taxon>Colwelliaceae</taxon>
        <taxon>Colwellia</taxon>
    </lineage>
</organism>
<protein>
    <submittedName>
        <fullName evidence="2">Uncharacterized protein</fullName>
    </submittedName>
</protein>
<feature type="transmembrane region" description="Helical" evidence="1">
    <location>
        <begin position="17"/>
        <end position="40"/>
    </location>
</feature>
<proteinExistence type="predicted"/>
<dbReference type="RefSeq" id="WP_263281869.1">
    <property type="nucleotide sequence ID" value="NZ_JQED01000005.1"/>
</dbReference>
<accession>A0A099KV59</accession>